<sequence length="44" mass="4917">MEVALTIIALAVSIVVACLNLTTAIMNLKRHKKKDHRSAKRRSD</sequence>
<keyword evidence="3" id="KW-1185">Reference proteome</keyword>
<dbReference type="RefSeq" id="WP_281244818.1">
    <property type="nucleotide sequence ID" value="NZ_FOTR01000005.1"/>
</dbReference>
<evidence type="ECO:0000313" key="2">
    <source>
        <dbReference type="EMBL" id="SFL93479.1"/>
    </source>
</evidence>
<protein>
    <submittedName>
        <fullName evidence="2">Uncharacterized protein</fullName>
    </submittedName>
</protein>
<reference evidence="3" key="1">
    <citation type="submission" date="2016-10" db="EMBL/GenBank/DDBJ databases">
        <authorList>
            <person name="Varghese N."/>
            <person name="Submissions S."/>
        </authorList>
    </citation>
    <scope>NUCLEOTIDE SEQUENCE [LARGE SCALE GENOMIC DNA]</scope>
    <source>
        <strain evidence="3">CGMCC 1.4250</strain>
    </source>
</reference>
<feature type="transmembrane region" description="Helical" evidence="1">
    <location>
        <begin position="6"/>
        <end position="28"/>
    </location>
</feature>
<organism evidence="2 3">
    <name type="scientific">Gracilibacillus orientalis</name>
    <dbReference type="NCBI Taxonomy" id="334253"/>
    <lineage>
        <taxon>Bacteria</taxon>
        <taxon>Bacillati</taxon>
        <taxon>Bacillota</taxon>
        <taxon>Bacilli</taxon>
        <taxon>Bacillales</taxon>
        <taxon>Bacillaceae</taxon>
        <taxon>Gracilibacillus</taxon>
    </lineage>
</organism>
<keyword evidence="1" id="KW-1133">Transmembrane helix</keyword>
<evidence type="ECO:0000313" key="3">
    <source>
        <dbReference type="Proteomes" id="UP000198565"/>
    </source>
</evidence>
<gene>
    <name evidence="2" type="ORF">SAMN04487943_105157</name>
</gene>
<dbReference type="AlphaFoldDB" id="A0A1I4LRA7"/>
<proteinExistence type="predicted"/>
<dbReference type="Proteomes" id="UP000198565">
    <property type="component" value="Unassembled WGS sequence"/>
</dbReference>
<keyword evidence="1" id="KW-0472">Membrane</keyword>
<evidence type="ECO:0000256" key="1">
    <source>
        <dbReference type="SAM" id="Phobius"/>
    </source>
</evidence>
<name>A0A1I4LRA7_9BACI</name>
<dbReference type="EMBL" id="FOTR01000005">
    <property type="protein sequence ID" value="SFL93479.1"/>
    <property type="molecule type" value="Genomic_DNA"/>
</dbReference>
<keyword evidence="1" id="KW-0812">Transmembrane</keyword>
<accession>A0A1I4LRA7</accession>